<gene>
    <name evidence="1" type="ORF">ETAA8_48890</name>
</gene>
<dbReference type="Proteomes" id="UP000315017">
    <property type="component" value="Chromosome"/>
</dbReference>
<protein>
    <submittedName>
        <fullName evidence="1">Uncharacterized protein</fullName>
    </submittedName>
</protein>
<dbReference type="EMBL" id="CP036274">
    <property type="protein sequence ID" value="QDU29774.1"/>
    <property type="molecule type" value="Genomic_DNA"/>
</dbReference>
<dbReference type="AlphaFoldDB" id="A0A517YHU2"/>
<proteinExistence type="predicted"/>
<evidence type="ECO:0000313" key="1">
    <source>
        <dbReference type="EMBL" id="QDU29774.1"/>
    </source>
</evidence>
<keyword evidence="2" id="KW-1185">Reference proteome</keyword>
<name>A0A517YHU2_9BACT</name>
<accession>A0A517YHU2</accession>
<sequence>MSTLSMELAPQVGLTDEVLAQKIRSHLSSRSNTVYRQLSVAVNDRVATLRGKAGSYYQRQLWLHEVKSFGELDGIVDQIEVA</sequence>
<dbReference type="RefSeq" id="WP_145094115.1">
    <property type="nucleotide sequence ID" value="NZ_CP036274.1"/>
</dbReference>
<dbReference type="OrthoDB" id="214050at2"/>
<dbReference type="KEGG" id="aagg:ETAA8_48890"/>
<organism evidence="1 2">
    <name type="scientific">Anatilimnocola aggregata</name>
    <dbReference type="NCBI Taxonomy" id="2528021"/>
    <lineage>
        <taxon>Bacteria</taxon>
        <taxon>Pseudomonadati</taxon>
        <taxon>Planctomycetota</taxon>
        <taxon>Planctomycetia</taxon>
        <taxon>Pirellulales</taxon>
        <taxon>Pirellulaceae</taxon>
        <taxon>Anatilimnocola</taxon>
    </lineage>
</organism>
<reference evidence="1 2" key="1">
    <citation type="submission" date="2019-02" db="EMBL/GenBank/DDBJ databases">
        <title>Deep-cultivation of Planctomycetes and their phenomic and genomic characterization uncovers novel biology.</title>
        <authorList>
            <person name="Wiegand S."/>
            <person name="Jogler M."/>
            <person name="Boedeker C."/>
            <person name="Pinto D."/>
            <person name="Vollmers J."/>
            <person name="Rivas-Marin E."/>
            <person name="Kohn T."/>
            <person name="Peeters S.H."/>
            <person name="Heuer A."/>
            <person name="Rast P."/>
            <person name="Oberbeckmann S."/>
            <person name="Bunk B."/>
            <person name="Jeske O."/>
            <person name="Meyerdierks A."/>
            <person name="Storesund J.E."/>
            <person name="Kallscheuer N."/>
            <person name="Luecker S."/>
            <person name="Lage O.M."/>
            <person name="Pohl T."/>
            <person name="Merkel B.J."/>
            <person name="Hornburger P."/>
            <person name="Mueller R.-W."/>
            <person name="Bruemmer F."/>
            <person name="Labrenz M."/>
            <person name="Spormann A.M."/>
            <person name="Op den Camp H."/>
            <person name="Overmann J."/>
            <person name="Amann R."/>
            <person name="Jetten M.S.M."/>
            <person name="Mascher T."/>
            <person name="Medema M.H."/>
            <person name="Devos D.P."/>
            <person name="Kaster A.-K."/>
            <person name="Ovreas L."/>
            <person name="Rohde M."/>
            <person name="Galperin M.Y."/>
            <person name="Jogler C."/>
        </authorList>
    </citation>
    <scope>NUCLEOTIDE SEQUENCE [LARGE SCALE GENOMIC DNA]</scope>
    <source>
        <strain evidence="1 2">ETA_A8</strain>
    </source>
</reference>
<evidence type="ECO:0000313" key="2">
    <source>
        <dbReference type="Proteomes" id="UP000315017"/>
    </source>
</evidence>